<evidence type="ECO:0000256" key="1">
    <source>
        <dbReference type="ARBA" id="ARBA00009199"/>
    </source>
</evidence>
<dbReference type="EMBL" id="JABCIY010000175">
    <property type="protein sequence ID" value="KAF7190147.1"/>
    <property type="molecule type" value="Genomic_DNA"/>
</dbReference>
<evidence type="ECO:0000256" key="4">
    <source>
        <dbReference type="PIRSR" id="PIRSR001221-2"/>
    </source>
</evidence>
<feature type="active site" description="Charge relay system" evidence="3">
    <location>
        <position position="204"/>
    </location>
</feature>
<feature type="active site" description="Charge relay system" evidence="3">
    <location>
        <position position="129"/>
    </location>
</feature>
<evidence type="ECO:0000256" key="2">
    <source>
        <dbReference type="ARBA" id="ARBA00022801"/>
    </source>
</evidence>
<feature type="active site" description="Acyl-ester intermediate" evidence="3">
    <location>
        <position position="228"/>
    </location>
</feature>
<dbReference type="Pfam" id="PF01425">
    <property type="entry name" value="Amidase"/>
    <property type="match status" value="1"/>
</dbReference>
<feature type="binding site" evidence="4">
    <location>
        <position position="204"/>
    </location>
    <ligand>
        <name>substrate</name>
    </ligand>
</feature>
<dbReference type="PANTHER" id="PTHR46072">
    <property type="entry name" value="AMIDASE-RELATED-RELATED"/>
    <property type="match status" value="1"/>
</dbReference>
<comment type="caution">
    <text evidence="6">The sequence shown here is derived from an EMBL/GenBank/DDBJ whole genome shotgun (WGS) entry which is preliminary data.</text>
</comment>
<keyword evidence="7" id="KW-1185">Reference proteome</keyword>
<reference evidence="6" key="1">
    <citation type="submission" date="2020-04" db="EMBL/GenBank/DDBJ databases">
        <title>Draft genome resource of the tomato pathogen Pseudocercospora fuligena.</title>
        <authorList>
            <person name="Zaccaron A."/>
        </authorList>
    </citation>
    <scope>NUCLEOTIDE SEQUENCE</scope>
    <source>
        <strain evidence="6">PF001</strain>
    </source>
</reference>
<dbReference type="InterPro" id="IPR036928">
    <property type="entry name" value="AS_sf"/>
</dbReference>
<gene>
    <name evidence="6" type="ORF">HII31_08478</name>
</gene>
<dbReference type="SUPFAM" id="SSF75304">
    <property type="entry name" value="Amidase signature (AS) enzymes"/>
    <property type="match status" value="1"/>
</dbReference>
<name>A0A8H6RGK6_9PEZI</name>
<comment type="similarity">
    <text evidence="1">Belongs to the amidase family.</text>
</comment>
<evidence type="ECO:0000313" key="7">
    <source>
        <dbReference type="Proteomes" id="UP000660729"/>
    </source>
</evidence>
<sequence length="575" mass="63272">MASWKAVAASSQQHRDETIKKVQPAVPDVPQALPLNVTSIPGQVLPKDTIGITEKTPELLLSELASGNLSSEAVTRAFLQRAGLAQKLSNCITELLPEKAVERARYLDQYLDEHKKPIGPLHGLPISVKEHISMKGLDLNAGFVSWVGRTGVDDALILKLLWKVGAVFYARTTEPQTLMHLETSSNIFGVTVNPYNTELTSGGSSGGEGALHGLKGSCLGIGTDIGGSIRSPAANNGVFGLRPTTYRLPLDGFAATMLGEEQIVPVVGPLSTSLEGIKKFMKTLLDQQPWLYEPSLLPIPWKDTSRMSLLRRDQHGRRKLRVGVLADDGIVKPHPPILRGIEHIASKIKSHPDIEVVDFPAWKHDEAWRIISTLYFADGAREEMEAIDASGEPWRPMSEFIIKENPNVKALTLPETWKVTLERDGYKAAYTRHWNSINTGLPGPDSTELVQVDAAEVQDAMVDVILCPVGPGVAPVLNTAKYWNYTSQWNLLDYPSLVFPTGLACGPADKAETGYQPRNEKDAYNYNLYEPNKYLDAPISLQLVGRRYEDEKVIEALEMILDVVKQPKEAITAKL</sequence>
<feature type="domain" description="Amidase" evidence="5">
    <location>
        <begin position="74"/>
        <end position="553"/>
    </location>
</feature>
<feature type="binding site" evidence="4">
    <location>
        <position position="178"/>
    </location>
    <ligand>
        <name>substrate</name>
    </ligand>
</feature>
<dbReference type="PANTHER" id="PTHR46072:SF4">
    <property type="entry name" value="AMIDASE C550.07-RELATED"/>
    <property type="match status" value="1"/>
</dbReference>
<accession>A0A8H6RGK6</accession>
<keyword evidence="2" id="KW-0378">Hydrolase</keyword>
<dbReference type="InterPro" id="IPR023631">
    <property type="entry name" value="Amidase_dom"/>
</dbReference>
<dbReference type="Gene3D" id="3.90.1300.10">
    <property type="entry name" value="Amidase signature (AS) domain"/>
    <property type="match status" value="1"/>
</dbReference>
<dbReference type="GO" id="GO:0016787">
    <property type="term" value="F:hydrolase activity"/>
    <property type="evidence" value="ECO:0007669"/>
    <property type="project" value="UniProtKB-KW"/>
</dbReference>
<evidence type="ECO:0000256" key="3">
    <source>
        <dbReference type="PIRSR" id="PIRSR001221-1"/>
    </source>
</evidence>
<dbReference type="OrthoDB" id="6428749at2759"/>
<proteinExistence type="inferred from homology"/>
<dbReference type="Proteomes" id="UP000660729">
    <property type="component" value="Unassembled WGS sequence"/>
</dbReference>
<dbReference type="AlphaFoldDB" id="A0A8H6RGK6"/>
<organism evidence="6 7">
    <name type="scientific">Pseudocercospora fuligena</name>
    <dbReference type="NCBI Taxonomy" id="685502"/>
    <lineage>
        <taxon>Eukaryota</taxon>
        <taxon>Fungi</taxon>
        <taxon>Dikarya</taxon>
        <taxon>Ascomycota</taxon>
        <taxon>Pezizomycotina</taxon>
        <taxon>Dothideomycetes</taxon>
        <taxon>Dothideomycetidae</taxon>
        <taxon>Mycosphaerellales</taxon>
        <taxon>Mycosphaerellaceae</taxon>
        <taxon>Pseudocercospora</taxon>
    </lineage>
</organism>
<protein>
    <submittedName>
        <fullName evidence="6">Putative amidase</fullName>
    </submittedName>
</protein>
<dbReference type="PIRSF" id="PIRSF001221">
    <property type="entry name" value="Amidase_fungi"/>
    <property type="match status" value="1"/>
</dbReference>
<evidence type="ECO:0000313" key="6">
    <source>
        <dbReference type="EMBL" id="KAF7190147.1"/>
    </source>
</evidence>
<feature type="binding site" evidence="4">
    <location>
        <begin position="225"/>
        <end position="228"/>
    </location>
    <ligand>
        <name>substrate</name>
    </ligand>
</feature>
<evidence type="ECO:0000259" key="5">
    <source>
        <dbReference type="Pfam" id="PF01425"/>
    </source>
</evidence>